<evidence type="ECO:0000256" key="2">
    <source>
        <dbReference type="SAM" id="SignalP"/>
    </source>
</evidence>
<feature type="chain" id="PRO_5045964503" evidence="2">
    <location>
        <begin position="28"/>
        <end position="330"/>
    </location>
</feature>
<dbReference type="PANTHER" id="PTHR42928">
    <property type="entry name" value="TRICARBOXYLATE-BINDING PROTEIN"/>
    <property type="match status" value="1"/>
</dbReference>
<dbReference type="Gene3D" id="3.40.190.10">
    <property type="entry name" value="Periplasmic binding protein-like II"/>
    <property type="match status" value="1"/>
</dbReference>
<dbReference type="CDD" id="cd07012">
    <property type="entry name" value="PBP2_Bug_TTT"/>
    <property type="match status" value="1"/>
</dbReference>
<keyword evidence="4" id="KW-1185">Reference proteome</keyword>
<evidence type="ECO:0000313" key="3">
    <source>
        <dbReference type="EMBL" id="MET4575481.1"/>
    </source>
</evidence>
<proteinExistence type="inferred from homology"/>
<dbReference type="Proteomes" id="UP001549320">
    <property type="component" value="Unassembled WGS sequence"/>
</dbReference>
<dbReference type="RefSeq" id="WP_354440947.1">
    <property type="nucleotide sequence ID" value="NZ_JBEPSH010000001.1"/>
</dbReference>
<dbReference type="Gene3D" id="3.40.190.150">
    <property type="entry name" value="Bordetella uptake gene, domain 1"/>
    <property type="match status" value="1"/>
</dbReference>
<keyword evidence="2" id="KW-0732">Signal</keyword>
<keyword evidence="3" id="KW-0675">Receptor</keyword>
<comment type="similarity">
    <text evidence="1">Belongs to the UPF0065 (bug) family.</text>
</comment>
<feature type="signal peptide" evidence="2">
    <location>
        <begin position="1"/>
        <end position="27"/>
    </location>
</feature>
<accession>A0ABV2Q383</accession>
<name>A0ABV2Q383_9BURK</name>
<comment type="caution">
    <text evidence="3">The sequence shown here is derived from an EMBL/GenBank/DDBJ whole genome shotgun (WGS) entry which is preliminary data.</text>
</comment>
<dbReference type="PIRSF" id="PIRSF017082">
    <property type="entry name" value="YflP"/>
    <property type="match status" value="1"/>
</dbReference>
<dbReference type="InterPro" id="IPR005064">
    <property type="entry name" value="BUG"/>
</dbReference>
<protein>
    <submittedName>
        <fullName evidence="3">Tripartite-type tricarboxylate transporter receptor subunit TctC</fullName>
    </submittedName>
</protein>
<organism evidence="3 4">
    <name type="scientific">Ottowia thiooxydans</name>
    <dbReference type="NCBI Taxonomy" id="219182"/>
    <lineage>
        <taxon>Bacteria</taxon>
        <taxon>Pseudomonadati</taxon>
        <taxon>Pseudomonadota</taxon>
        <taxon>Betaproteobacteria</taxon>
        <taxon>Burkholderiales</taxon>
        <taxon>Comamonadaceae</taxon>
        <taxon>Ottowia</taxon>
    </lineage>
</organism>
<evidence type="ECO:0000256" key="1">
    <source>
        <dbReference type="ARBA" id="ARBA00006987"/>
    </source>
</evidence>
<reference evidence="3 4" key="1">
    <citation type="submission" date="2024-06" db="EMBL/GenBank/DDBJ databases">
        <title>Sorghum-associated microbial communities from plants grown in Nebraska, USA.</title>
        <authorList>
            <person name="Schachtman D."/>
        </authorList>
    </citation>
    <scope>NUCLEOTIDE SEQUENCE [LARGE SCALE GENOMIC DNA]</scope>
    <source>
        <strain evidence="3 4">2709</strain>
    </source>
</reference>
<dbReference type="PANTHER" id="PTHR42928:SF5">
    <property type="entry name" value="BLR1237 PROTEIN"/>
    <property type="match status" value="1"/>
</dbReference>
<sequence length="330" mass="36123">MNHQRRSVIKLATSFCAASVMSPSLRAQNQIYTNGTVTVIVPFGAGSSTDAFARIVIADINTRHPGKFIIENRAGAGATIGSRAVANAAPDGKTLLYSTATPFSISPYVYQTVPYDPLKSFAPVALTINLPTFLYTSKESGFKTIDELITYLRHNEQKSSYSSYGKGTSSHLAGALFVKRIGANGVLHVPYNDVRSLADLVAGRNTFQTDAWNPPLPMVTAGKLTVLATLGRERMPWVPDVPTMTSVLGQDYDMSTWHGLFAPAGTPTDILDFLNEEIRVTMAKENVKKVAREQGFKPYNHTPRKDIPSFMASDNARWKQYIEIAGVEKQ</sequence>
<gene>
    <name evidence="3" type="ORF">ABIE13_000578</name>
</gene>
<evidence type="ECO:0000313" key="4">
    <source>
        <dbReference type="Proteomes" id="UP001549320"/>
    </source>
</evidence>
<dbReference type="Pfam" id="PF03401">
    <property type="entry name" value="TctC"/>
    <property type="match status" value="1"/>
</dbReference>
<dbReference type="EMBL" id="JBEPSH010000001">
    <property type="protein sequence ID" value="MET4575481.1"/>
    <property type="molecule type" value="Genomic_DNA"/>
</dbReference>
<dbReference type="InterPro" id="IPR042100">
    <property type="entry name" value="Bug_dom1"/>
</dbReference>